<protein>
    <submittedName>
        <fullName evidence="3">Response regulator</fullName>
    </submittedName>
</protein>
<dbReference type="Pfam" id="PF00072">
    <property type="entry name" value="Response_reg"/>
    <property type="match status" value="1"/>
</dbReference>
<dbReference type="Proteomes" id="UP001366060">
    <property type="component" value="Unassembled WGS sequence"/>
</dbReference>
<dbReference type="PANTHER" id="PTHR44520:SF2">
    <property type="entry name" value="RESPONSE REGULATOR RCP1"/>
    <property type="match status" value="1"/>
</dbReference>
<dbReference type="InterPro" id="IPR052893">
    <property type="entry name" value="TCS_response_regulator"/>
</dbReference>
<comment type="caution">
    <text evidence="3">The sequence shown here is derived from an EMBL/GenBank/DDBJ whole genome shotgun (WGS) entry which is preliminary data.</text>
</comment>
<feature type="domain" description="Response regulatory" evidence="2">
    <location>
        <begin position="8"/>
        <end position="129"/>
    </location>
</feature>
<gene>
    <name evidence="3" type="ORF">V6255_05095</name>
</gene>
<evidence type="ECO:0000256" key="1">
    <source>
        <dbReference type="PROSITE-ProRule" id="PRU00169"/>
    </source>
</evidence>
<dbReference type="InterPro" id="IPR011006">
    <property type="entry name" value="CheY-like_superfamily"/>
</dbReference>
<evidence type="ECO:0000313" key="3">
    <source>
        <dbReference type="EMBL" id="MEL0658514.1"/>
    </source>
</evidence>
<name>A0ABU9H9F6_9GAMM</name>
<keyword evidence="4" id="KW-1185">Reference proteome</keyword>
<sequence>MKNANEITLLLVEDDDIDAMTIKRSFKKQNITNPLVRVYDGLEALTLLKENKVIQPLVIILDLQMPRMGGIEFLNVLRADPKLSDLVVFVLTTSKAKTDIALSYGKHIAGYFVKGETGDRFSGLVNMLESYFEIVQLNEE</sequence>
<dbReference type="PANTHER" id="PTHR44520">
    <property type="entry name" value="RESPONSE REGULATOR RCP1-RELATED"/>
    <property type="match status" value="1"/>
</dbReference>
<keyword evidence="1" id="KW-0597">Phosphoprotein</keyword>
<dbReference type="InterPro" id="IPR001789">
    <property type="entry name" value="Sig_transdc_resp-reg_receiver"/>
</dbReference>
<dbReference type="PROSITE" id="PS50110">
    <property type="entry name" value="RESPONSE_REGULATORY"/>
    <property type="match status" value="1"/>
</dbReference>
<dbReference type="Gene3D" id="3.40.50.2300">
    <property type="match status" value="1"/>
</dbReference>
<dbReference type="CDD" id="cd17557">
    <property type="entry name" value="REC_Rcp-like"/>
    <property type="match status" value="1"/>
</dbReference>
<accession>A0ABU9H9F6</accession>
<reference evidence="3 4" key="1">
    <citation type="submission" date="2024-02" db="EMBL/GenBank/DDBJ databases">
        <title>Bacteria isolated from the canopy kelp, Nereocystis luetkeana.</title>
        <authorList>
            <person name="Pfister C.A."/>
            <person name="Younker I.T."/>
            <person name="Light S.H."/>
        </authorList>
    </citation>
    <scope>NUCLEOTIDE SEQUENCE [LARGE SCALE GENOMIC DNA]</scope>
    <source>
        <strain evidence="3 4">TI.2.07</strain>
    </source>
</reference>
<proteinExistence type="predicted"/>
<feature type="modified residue" description="4-aspartylphosphate" evidence="1">
    <location>
        <position position="62"/>
    </location>
</feature>
<dbReference type="EMBL" id="JBAKBA010000008">
    <property type="protein sequence ID" value="MEL0658514.1"/>
    <property type="molecule type" value="Genomic_DNA"/>
</dbReference>
<dbReference type="RefSeq" id="WP_341627167.1">
    <property type="nucleotide sequence ID" value="NZ_JBAKBA010000008.1"/>
</dbReference>
<dbReference type="SUPFAM" id="SSF52172">
    <property type="entry name" value="CheY-like"/>
    <property type="match status" value="1"/>
</dbReference>
<organism evidence="3 4">
    <name type="scientific">Psychromonas arctica</name>
    <dbReference type="NCBI Taxonomy" id="168275"/>
    <lineage>
        <taxon>Bacteria</taxon>
        <taxon>Pseudomonadati</taxon>
        <taxon>Pseudomonadota</taxon>
        <taxon>Gammaproteobacteria</taxon>
        <taxon>Alteromonadales</taxon>
        <taxon>Psychromonadaceae</taxon>
        <taxon>Psychromonas</taxon>
    </lineage>
</organism>
<dbReference type="SMART" id="SM00448">
    <property type="entry name" value="REC"/>
    <property type="match status" value="1"/>
</dbReference>
<evidence type="ECO:0000259" key="2">
    <source>
        <dbReference type="PROSITE" id="PS50110"/>
    </source>
</evidence>
<evidence type="ECO:0000313" key="4">
    <source>
        <dbReference type="Proteomes" id="UP001366060"/>
    </source>
</evidence>